<evidence type="ECO:0000259" key="8">
    <source>
        <dbReference type="PROSITE" id="PS50109"/>
    </source>
</evidence>
<keyword evidence="3" id="KW-0597">Phosphoprotein</keyword>
<dbReference type="InterPro" id="IPR036890">
    <property type="entry name" value="HATPase_C_sf"/>
</dbReference>
<gene>
    <name evidence="9" type="ORF">pH6NP1_p015</name>
</gene>
<dbReference type="PROSITE" id="PS50109">
    <property type="entry name" value="HIS_KIN"/>
    <property type="match status" value="1"/>
</dbReference>
<dbReference type="InterPro" id="IPR003594">
    <property type="entry name" value="HATPase_dom"/>
</dbReference>
<evidence type="ECO:0000256" key="6">
    <source>
        <dbReference type="ARBA" id="ARBA00023012"/>
    </source>
</evidence>
<organism evidence="9">
    <name type="scientific">Polaromonas sp. H6N</name>
    <dbReference type="NCBI Taxonomy" id="1840293"/>
    <lineage>
        <taxon>Bacteria</taxon>
        <taxon>Pseudomonadati</taxon>
        <taxon>Pseudomonadota</taxon>
        <taxon>Betaproteobacteria</taxon>
        <taxon>Burkholderiales</taxon>
        <taxon>Comamonadaceae</taxon>
        <taxon>Polaromonas</taxon>
    </lineage>
</organism>
<evidence type="ECO:0000256" key="1">
    <source>
        <dbReference type="ARBA" id="ARBA00000085"/>
    </source>
</evidence>
<keyword evidence="9" id="KW-0614">Plasmid</keyword>
<dbReference type="Pfam" id="PF02518">
    <property type="entry name" value="HATPase_c"/>
    <property type="match status" value="1"/>
</dbReference>
<dbReference type="InterPro" id="IPR003661">
    <property type="entry name" value="HisK_dim/P_dom"/>
</dbReference>
<dbReference type="PANTHER" id="PTHR43711:SF1">
    <property type="entry name" value="HISTIDINE KINASE 1"/>
    <property type="match status" value="1"/>
</dbReference>
<dbReference type="PANTHER" id="PTHR43711">
    <property type="entry name" value="TWO-COMPONENT HISTIDINE KINASE"/>
    <property type="match status" value="1"/>
</dbReference>
<dbReference type="SMART" id="SM00388">
    <property type="entry name" value="HisKA"/>
    <property type="match status" value="1"/>
</dbReference>
<dbReference type="InterPro" id="IPR050736">
    <property type="entry name" value="Sensor_HK_Regulatory"/>
</dbReference>
<dbReference type="PRINTS" id="PR00344">
    <property type="entry name" value="BCTRLSENSOR"/>
</dbReference>
<keyword evidence="4" id="KW-0808">Transferase</keyword>
<dbReference type="SUPFAM" id="SSF47384">
    <property type="entry name" value="Homodimeric domain of signal transducing histidine kinase"/>
    <property type="match status" value="1"/>
</dbReference>
<dbReference type="Gene3D" id="1.10.287.130">
    <property type="match status" value="1"/>
</dbReference>
<keyword evidence="5 9" id="KW-0418">Kinase</keyword>
<dbReference type="CDD" id="cd00082">
    <property type="entry name" value="HisKA"/>
    <property type="match status" value="1"/>
</dbReference>
<comment type="catalytic activity">
    <reaction evidence="1">
        <text>ATP + protein L-histidine = ADP + protein N-phospho-L-histidine.</text>
        <dbReference type="EC" id="2.7.13.3"/>
    </reaction>
</comment>
<dbReference type="Pfam" id="PF00512">
    <property type="entry name" value="HisKA"/>
    <property type="match status" value="1"/>
</dbReference>
<keyword evidence="6" id="KW-0902">Two-component regulatory system</keyword>
<proteinExistence type="predicted"/>
<evidence type="ECO:0000256" key="2">
    <source>
        <dbReference type="ARBA" id="ARBA00012438"/>
    </source>
</evidence>
<dbReference type="Gene3D" id="3.30.565.10">
    <property type="entry name" value="Histidine kinase-like ATPase, C-terminal domain"/>
    <property type="match status" value="1"/>
</dbReference>
<dbReference type="Pfam" id="PF14361">
    <property type="entry name" value="RsbRD_N"/>
    <property type="match status" value="1"/>
</dbReference>
<dbReference type="SUPFAM" id="SSF55874">
    <property type="entry name" value="ATPase domain of HSP90 chaperone/DNA topoisomerase II/histidine kinase"/>
    <property type="match status" value="1"/>
</dbReference>
<dbReference type="InterPro" id="IPR025751">
    <property type="entry name" value="RsbRD_N_dom"/>
</dbReference>
<feature type="domain" description="Histidine kinase" evidence="8">
    <location>
        <begin position="158"/>
        <end position="376"/>
    </location>
</feature>
<dbReference type="InterPro" id="IPR004358">
    <property type="entry name" value="Sig_transdc_His_kin-like_C"/>
</dbReference>
<feature type="region of interest" description="Disordered" evidence="7">
    <location>
        <begin position="55"/>
        <end position="85"/>
    </location>
</feature>
<dbReference type="InterPro" id="IPR005467">
    <property type="entry name" value="His_kinase_dom"/>
</dbReference>
<protein>
    <recommendedName>
        <fullName evidence="2">histidine kinase</fullName>
        <ecNumber evidence="2">2.7.13.3</ecNumber>
    </recommendedName>
</protein>
<evidence type="ECO:0000256" key="5">
    <source>
        <dbReference type="ARBA" id="ARBA00022777"/>
    </source>
</evidence>
<evidence type="ECO:0000313" key="9">
    <source>
        <dbReference type="EMBL" id="AWD72213.1"/>
    </source>
</evidence>
<accession>A0A2S1FI84</accession>
<dbReference type="GO" id="GO:0000155">
    <property type="term" value="F:phosphorelay sensor kinase activity"/>
    <property type="evidence" value="ECO:0007669"/>
    <property type="project" value="InterPro"/>
</dbReference>
<sequence length="376" mass="41106">MKLSKFIVSHMDNILSEWEEFARTLHPDTALMSPKQLRDHGKEILEAIAVDIESDETQAEQTKKSKGEVSGVASDNSAAANHGKDRYDTGLSLEQVIAEYRAMRASVLRLWMPEMKQMTQQGSTDMLRFNEAIDEALAESAKTYAESTSRTRDTFLAILGHDLRSPLGTMAMAGDYLTRPSIGTEGTAKIGARVKRSAATMSTMIRDLLQYTRTQLGGKMPISKMLADMKDICESAIDDARALHPEFVFKFTTTGELLDDFDSARLQQVFSNLLNNAAQYGAKGDPITITAQGEKDAVIVQVTNSGPPIPADSLQSIFKPLVQLSLEVQQGGRPSTSLGLGLFIAREITLAHGGTIDVTSREELGTVFSVCIPRTK</sequence>
<dbReference type="EMBL" id="MG869620">
    <property type="protein sequence ID" value="AWD72213.1"/>
    <property type="molecule type" value="Genomic_DNA"/>
</dbReference>
<dbReference type="InterPro" id="IPR036097">
    <property type="entry name" value="HisK_dim/P_sf"/>
</dbReference>
<evidence type="ECO:0000256" key="4">
    <source>
        <dbReference type="ARBA" id="ARBA00022679"/>
    </source>
</evidence>
<dbReference type="AlphaFoldDB" id="A0A2S1FI84"/>
<dbReference type="CDD" id="cd00075">
    <property type="entry name" value="HATPase"/>
    <property type="match status" value="1"/>
</dbReference>
<name>A0A2S1FI84_9BURK</name>
<reference evidence="9" key="1">
    <citation type="submission" date="2018-01" db="EMBL/GenBank/DDBJ databases">
        <title>Plasmids of psychrophilic Polaromonas spp. isolated from Arctic and Antarctic glaciers.</title>
        <authorList>
            <person name="Dziewit L."/>
            <person name="Ciok A."/>
        </authorList>
    </citation>
    <scope>NUCLEOTIDE SEQUENCE</scope>
    <source>
        <plasmid evidence="9">pH6NP1</plasmid>
    </source>
</reference>
<dbReference type="EC" id="2.7.13.3" evidence="2"/>
<evidence type="ECO:0000256" key="3">
    <source>
        <dbReference type="ARBA" id="ARBA00022553"/>
    </source>
</evidence>
<evidence type="ECO:0000256" key="7">
    <source>
        <dbReference type="SAM" id="MobiDB-lite"/>
    </source>
</evidence>
<geneLocation type="plasmid" evidence="9">
    <name>pH6NP1</name>
</geneLocation>
<dbReference type="SMART" id="SM00387">
    <property type="entry name" value="HATPase_c"/>
    <property type="match status" value="1"/>
</dbReference>